<protein>
    <submittedName>
        <fullName evidence="2">Uncharacterized protein</fullName>
    </submittedName>
</protein>
<keyword evidence="1" id="KW-0812">Transmembrane</keyword>
<dbReference type="Proteomes" id="UP000194003">
    <property type="component" value="Unassembled WGS sequence"/>
</dbReference>
<sequence>MKTQLERLLERLVPGNAHYRRVYMKRALRDTMLALLLSVGIVGSLMGSLMMNLHTANAATPFSGPVLAQLR</sequence>
<feature type="transmembrane region" description="Helical" evidence="1">
    <location>
        <begin position="31"/>
        <end position="51"/>
    </location>
</feature>
<accession>A0A1Y2K7A8</accession>
<evidence type="ECO:0000313" key="2">
    <source>
        <dbReference type="EMBL" id="OSM06207.1"/>
    </source>
</evidence>
<keyword evidence="3" id="KW-1185">Reference proteome</keyword>
<proteinExistence type="predicted"/>
<keyword evidence="1" id="KW-0472">Membrane</keyword>
<evidence type="ECO:0000256" key="1">
    <source>
        <dbReference type="SAM" id="Phobius"/>
    </source>
</evidence>
<comment type="caution">
    <text evidence="2">The sequence shown here is derived from an EMBL/GenBank/DDBJ whole genome shotgun (WGS) entry which is preliminary data.</text>
</comment>
<evidence type="ECO:0000313" key="3">
    <source>
        <dbReference type="Proteomes" id="UP000194003"/>
    </source>
</evidence>
<gene>
    <name evidence="2" type="ORF">MAIT1_01186</name>
</gene>
<dbReference type="EMBL" id="LVJN01000016">
    <property type="protein sequence ID" value="OSM06207.1"/>
    <property type="molecule type" value="Genomic_DNA"/>
</dbReference>
<dbReference type="AlphaFoldDB" id="A0A1Y2K7A8"/>
<dbReference type="STRING" id="1434232.MAIT1_01186"/>
<name>A0A1Y2K7A8_9PROT</name>
<organism evidence="2 3">
    <name type="scientific">Magnetofaba australis IT-1</name>
    <dbReference type="NCBI Taxonomy" id="1434232"/>
    <lineage>
        <taxon>Bacteria</taxon>
        <taxon>Pseudomonadati</taxon>
        <taxon>Pseudomonadota</taxon>
        <taxon>Magnetococcia</taxon>
        <taxon>Magnetococcales</taxon>
        <taxon>Magnetococcaceae</taxon>
        <taxon>Magnetofaba</taxon>
    </lineage>
</organism>
<keyword evidence="1" id="KW-1133">Transmembrane helix</keyword>
<reference evidence="2 3" key="1">
    <citation type="journal article" date="2016" name="BMC Genomics">
        <title>Combined genomic and structural analyses of a cultured magnetotactic bacterium reveals its niche adaptation to a dynamic environment.</title>
        <authorList>
            <person name="Araujo A.C."/>
            <person name="Morillo V."/>
            <person name="Cypriano J."/>
            <person name="Teixeira L.C."/>
            <person name="Leao P."/>
            <person name="Lyra S."/>
            <person name="Almeida L.G."/>
            <person name="Bazylinski D.A."/>
            <person name="Vasconcellos A.T."/>
            <person name="Abreu F."/>
            <person name="Lins U."/>
        </authorList>
    </citation>
    <scope>NUCLEOTIDE SEQUENCE [LARGE SCALE GENOMIC DNA]</scope>
    <source>
        <strain evidence="2 3">IT-1</strain>
    </source>
</reference>